<proteinExistence type="predicted"/>
<accession>A0A822Z2H1</accession>
<keyword evidence="2" id="KW-1185">Reference proteome</keyword>
<dbReference type="EMBL" id="DUZY01000004">
    <property type="protein sequence ID" value="DAD35688.1"/>
    <property type="molecule type" value="Genomic_DNA"/>
</dbReference>
<name>A0A822Z2H1_NELNU</name>
<evidence type="ECO:0000313" key="2">
    <source>
        <dbReference type="Proteomes" id="UP000607653"/>
    </source>
</evidence>
<evidence type="ECO:0000313" key="1">
    <source>
        <dbReference type="EMBL" id="DAD35688.1"/>
    </source>
</evidence>
<gene>
    <name evidence="1" type="ORF">HUJ06_006328</name>
</gene>
<dbReference type="AlphaFoldDB" id="A0A822Z2H1"/>
<protein>
    <submittedName>
        <fullName evidence="1">Uncharacterized protein</fullName>
    </submittedName>
</protein>
<organism evidence="1 2">
    <name type="scientific">Nelumbo nucifera</name>
    <name type="common">Sacred lotus</name>
    <dbReference type="NCBI Taxonomy" id="4432"/>
    <lineage>
        <taxon>Eukaryota</taxon>
        <taxon>Viridiplantae</taxon>
        <taxon>Streptophyta</taxon>
        <taxon>Embryophyta</taxon>
        <taxon>Tracheophyta</taxon>
        <taxon>Spermatophyta</taxon>
        <taxon>Magnoliopsida</taxon>
        <taxon>Proteales</taxon>
        <taxon>Nelumbonaceae</taxon>
        <taxon>Nelumbo</taxon>
    </lineage>
</organism>
<reference evidence="1 2" key="1">
    <citation type="journal article" date="2020" name="Mol. Biol. Evol.">
        <title>Distinct Expression and Methylation Patterns for Genes with Different Fates following a Single Whole-Genome Duplication in Flowering Plants.</title>
        <authorList>
            <person name="Shi T."/>
            <person name="Rahmani R.S."/>
            <person name="Gugger P.F."/>
            <person name="Wang M."/>
            <person name="Li H."/>
            <person name="Zhang Y."/>
            <person name="Li Z."/>
            <person name="Wang Q."/>
            <person name="Van de Peer Y."/>
            <person name="Marchal K."/>
            <person name="Chen J."/>
        </authorList>
    </citation>
    <scope>NUCLEOTIDE SEQUENCE [LARGE SCALE GENOMIC DNA]</scope>
    <source>
        <tissue evidence="1">Leaf</tissue>
    </source>
</reference>
<comment type="caution">
    <text evidence="1">The sequence shown here is derived from an EMBL/GenBank/DDBJ whole genome shotgun (WGS) entry which is preliminary data.</text>
</comment>
<sequence>MSRMFEIGSGVKSVRKALGKGRVWCQLQASLNKQSSSELGGHSPPVKSNKERTLRFLALRSLREENKVRLGAERTAVKKFSQFFTQSAHHVCLIRTGF</sequence>
<dbReference type="Proteomes" id="UP000607653">
    <property type="component" value="Unassembled WGS sequence"/>
</dbReference>